<feature type="binding site" evidence="5">
    <location>
        <position position="160"/>
    </location>
    <ligand>
        <name>molybdate</name>
        <dbReference type="ChEBI" id="CHEBI:36264"/>
    </ligand>
</feature>
<proteinExistence type="inferred from homology"/>
<keyword evidence="4 6" id="KW-0732">Signal</keyword>
<dbReference type="GO" id="GO:0046872">
    <property type="term" value="F:metal ion binding"/>
    <property type="evidence" value="ECO:0007669"/>
    <property type="project" value="UniProtKB-KW"/>
</dbReference>
<evidence type="ECO:0000256" key="6">
    <source>
        <dbReference type="SAM" id="SignalP"/>
    </source>
</evidence>
<dbReference type="PANTHER" id="PTHR30632">
    <property type="entry name" value="MOLYBDATE-BINDING PERIPLASMIC PROTEIN"/>
    <property type="match status" value="1"/>
</dbReference>
<dbReference type="NCBIfam" id="TIGR01256">
    <property type="entry name" value="modA"/>
    <property type="match status" value="1"/>
</dbReference>
<evidence type="ECO:0008006" key="9">
    <source>
        <dbReference type="Google" id="ProtNLM"/>
    </source>
</evidence>
<evidence type="ECO:0000256" key="2">
    <source>
        <dbReference type="ARBA" id="ARBA00022505"/>
    </source>
</evidence>
<accession>A0A150N8U4</accession>
<comment type="caution">
    <text evidence="7">The sequence shown here is derived from an EMBL/GenBank/DDBJ whole genome shotgun (WGS) entry which is preliminary data.</text>
</comment>
<dbReference type="FunFam" id="3.40.190.10:FF:000035">
    <property type="entry name" value="Molybdate ABC transporter substrate-binding protein"/>
    <property type="match status" value="1"/>
</dbReference>
<feature type="binding site" evidence="5">
    <location>
        <position position="187"/>
    </location>
    <ligand>
        <name>molybdate</name>
        <dbReference type="ChEBI" id="CHEBI:36264"/>
    </ligand>
</feature>
<dbReference type="GO" id="GO:0015689">
    <property type="term" value="P:molybdate ion transport"/>
    <property type="evidence" value="ECO:0007669"/>
    <property type="project" value="InterPro"/>
</dbReference>
<dbReference type="EMBL" id="LQYW01000001">
    <property type="protein sequence ID" value="KYD33115.1"/>
    <property type="molecule type" value="Genomic_DNA"/>
</dbReference>
<dbReference type="InterPro" id="IPR050682">
    <property type="entry name" value="ModA/WtpA"/>
</dbReference>
<evidence type="ECO:0000256" key="5">
    <source>
        <dbReference type="PIRSR" id="PIRSR004846-1"/>
    </source>
</evidence>
<reference evidence="7 8" key="1">
    <citation type="submission" date="2016-01" db="EMBL/GenBank/DDBJ databases">
        <title>Draft Genome Sequences of Seven Thermophilic Sporeformers Isolated from Foods.</title>
        <authorList>
            <person name="Berendsen E.M."/>
            <person name="Wells-Bennik M.H."/>
            <person name="Krawcyk A.O."/>
            <person name="De Jong A."/>
            <person name="Holsappel S."/>
            <person name="Eijlander R.T."/>
            <person name="Kuipers O.P."/>
        </authorList>
    </citation>
    <scope>NUCLEOTIDE SEQUENCE [LARGE SCALE GENOMIC DNA]</scope>
    <source>
        <strain evidence="7 8">B4110</strain>
    </source>
</reference>
<feature type="binding site" evidence="5">
    <location>
        <position position="50"/>
    </location>
    <ligand>
        <name>molybdate</name>
        <dbReference type="ChEBI" id="CHEBI:36264"/>
    </ligand>
</feature>
<evidence type="ECO:0000313" key="7">
    <source>
        <dbReference type="EMBL" id="KYD33115.1"/>
    </source>
</evidence>
<dbReference type="PATRIC" id="fig|153151.4.peg.19"/>
<dbReference type="GO" id="GO:0030973">
    <property type="term" value="F:molybdate ion binding"/>
    <property type="evidence" value="ECO:0007669"/>
    <property type="project" value="TreeGrafter"/>
</dbReference>
<dbReference type="InterPro" id="IPR005950">
    <property type="entry name" value="ModA"/>
</dbReference>
<evidence type="ECO:0000313" key="8">
    <source>
        <dbReference type="Proteomes" id="UP000075324"/>
    </source>
</evidence>
<dbReference type="InterPro" id="IPR041879">
    <property type="entry name" value="YvgL-like_PBP2"/>
</dbReference>
<dbReference type="PIRSF" id="PIRSF004846">
    <property type="entry name" value="ModA"/>
    <property type="match status" value="1"/>
</dbReference>
<name>A0A150N8U4_9BACL</name>
<dbReference type="CDD" id="cd13537">
    <property type="entry name" value="PBP2_YvgL_like"/>
    <property type="match status" value="1"/>
</dbReference>
<dbReference type="Gene3D" id="3.40.190.10">
    <property type="entry name" value="Periplasmic binding protein-like II"/>
    <property type="match status" value="2"/>
</dbReference>
<dbReference type="RefSeq" id="WP_015863940.1">
    <property type="nucleotide sequence ID" value="NZ_LQYW01000001.1"/>
</dbReference>
<feature type="chain" id="PRO_5039712190" description="Molybdate ABC transporter substrate-binding protein" evidence="6">
    <location>
        <begin position="26"/>
        <end position="271"/>
    </location>
</feature>
<evidence type="ECO:0000256" key="1">
    <source>
        <dbReference type="ARBA" id="ARBA00009175"/>
    </source>
</evidence>
<dbReference type="AlphaFoldDB" id="A0A150N8U4"/>
<keyword evidence="2 5" id="KW-0500">Molybdenum</keyword>
<dbReference type="GO" id="GO:1901359">
    <property type="term" value="F:tungstate binding"/>
    <property type="evidence" value="ECO:0007669"/>
    <property type="project" value="UniProtKB-ARBA"/>
</dbReference>
<dbReference type="PROSITE" id="PS51257">
    <property type="entry name" value="PROKAR_LIPOPROTEIN"/>
    <property type="match status" value="1"/>
</dbReference>
<dbReference type="Proteomes" id="UP000075324">
    <property type="component" value="Unassembled WGS sequence"/>
</dbReference>
<feature type="binding site" evidence="5">
    <location>
        <position position="78"/>
    </location>
    <ligand>
        <name>molybdate</name>
        <dbReference type="ChEBI" id="CHEBI:36264"/>
    </ligand>
</feature>
<sequence length="271" mass="30320">MKHSIRIIMSVFLCASLLFIFGCTKQEEKQESKEAEAKQTVTLTISAAASLQDALTEIQKKYEKEYENIKLSFNFGSSGALQRQIEQGAPVDLFFSAAENKFRPLVDKGLINKEESKNLLGNELVLIVPKDKADTVKGFQSLADNSVKQFAIGNPETTPAGQYGKQTLTNLNLWTKVKGKIVYTKDVRQVLSYVEANTVDAGIVFKTDAQISDKVKMVDTAAANMHDPIIYPVGIIKDTKHKTEAKDFYQYLQTNDSLQVFEKYGFKILNK</sequence>
<dbReference type="PANTHER" id="PTHR30632:SF0">
    <property type="entry name" value="SULFATE-BINDING PROTEIN"/>
    <property type="match status" value="1"/>
</dbReference>
<evidence type="ECO:0000256" key="3">
    <source>
        <dbReference type="ARBA" id="ARBA00022723"/>
    </source>
</evidence>
<dbReference type="SUPFAM" id="SSF53850">
    <property type="entry name" value="Periplasmic binding protein-like II"/>
    <property type="match status" value="1"/>
</dbReference>
<evidence type="ECO:0000256" key="4">
    <source>
        <dbReference type="ARBA" id="ARBA00022729"/>
    </source>
</evidence>
<keyword evidence="3 5" id="KW-0479">Metal-binding</keyword>
<dbReference type="Pfam" id="PF13531">
    <property type="entry name" value="SBP_bac_11"/>
    <property type="match status" value="1"/>
</dbReference>
<gene>
    <name evidence="7" type="ORF">B4110_1840</name>
</gene>
<comment type="similarity">
    <text evidence="1">Belongs to the bacterial solute-binding protein ModA family.</text>
</comment>
<organism evidence="7 8">
    <name type="scientific">Parageobacillus toebii</name>
    <dbReference type="NCBI Taxonomy" id="153151"/>
    <lineage>
        <taxon>Bacteria</taxon>
        <taxon>Bacillati</taxon>
        <taxon>Bacillota</taxon>
        <taxon>Bacilli</taxon>
        <taxon>Bacillales</taxon>
        <taxon>Anoxybacillaceae</taxon>
        <taxon>Parageobacillus</taxon>
    </lineage>
</organism>
<feature type="signal peptide" evidence="6">
    <location>
        <begin position="1"/>
        <end position="25"/>
    </location>
</feature>
<protein>
    <recommendedName>
        <fullName evidence="9">Molybdate ABC transporter substrate-binding protein</fullName>
    </recommendedName>
</protein>